<name>A0A7L9WRS4_9RHOB</name>
<feature type="transmembrane region" description="Helical" evidence="1">
    <location>
        <begin position="74"/>
        <end position="91"/>
    </location>
</feature>
<proteinExistence type="predicted"/>
<keyword evidence="3" id="KW-1185">Reference proteome</keyword>
<sequence>MAAQAHGFGAMETPVQALTSGALALGVYPETLLPLLALGLWLGFCGGVRRSALAILAGLGAGVLLAPFAPEALAMLSLMCGTLVAAGVALAGPRLPTQSAQPVAALTITFAISSLLHGQGFDSLPVGFVAGVMGAALLAVVAPSALAGALLRGGAAWRPLSVRIAASWLTAILVLVIAFSLRPV</sequence>
<organism evidence="2 3">
    <name type="scientific">Pseudooceanicola spongiae</name>
    <dbReference type="NCBI Taxonomy" id="2613965"/>
    <lineage>
        <taxon>Bacteria</taxon>
        <taxon>Pseudomonadati</taxon>
        <taxon>Pseudomonadota</taxon>
        <taxon>Alphaproteobacteria</taxon>
        <taxon>Rhodobacterales</taxon>
        <taxon>Paracoccaceae</taxon>
        <taxon>Pseudooceanicola</taxon>
    </lineage>
</organism>
<keyword evidence="1" id="KW-1133">Transmembrane helix</keyword>
<feature type="transmembrane region" description="Helical" evidence="1">
    <location>
        <begin position="162"/>
        <end position="181"/>
    </location>
</feature>
<gene>
    <name evidence="2" type="ORF">F3W81_15705</name>
</gene>
<feature type="transmembrane region" description="Helical" evidence="1">
    <location>
        <begin position="51"/>
        <end position="68"/>
    </location>
</feature>
<dbReference type="EMBL" id="CP045201">
    <property type="protein sequence ID" value="QOL82146.1"/>
    <property type="molecule type" value="Genomic_DNA"/>
</dbReference>
<accession>A0A7L9WRS4</accession>
<dbReference type="KEGG" id="pshq:F3W81_15705"/>
<dbReference type="RefSeq" id="WP_193080115.1">
    <property type="nucleotide sequence ID" value="NZ_CP045201.1"/>
</dbReference>
<dbReference type="Proteomes" id="UP000594118">
    <property type="component" value="Chromosome"/>
</dbReference>
<feature type="transmembrane region" description="Helical" evidence="1">
    <location>
        <begin position="127"/>
        <end position="150"/>
    </location>
</feature>
<feature type="transmembrane region" description="Helical" evidence="1">
    <location>
        <begin position="103"/>
        <end position="121"/>
    </location>
</feature>
<evidence type="ECO:0000313" key="2">
    <source>
        <dbReference type="EMBL" id="QOL82146.1"/>
    </source>
</evidence>
<evidence type="ECO:0000313" key="3">
    <source>
        <dbReference type="Proteomes" id="UP000594118"/>
    </source>
</evidence>
<reference evidence="2 3" key="1">
    <citation type="submission" date="2019-10" db="EMBL/GenBank/DDBJ databases">
        <title>Pseudopuniceibacterium sp. HQ09 islated from Antarctica.</title>
        <authorList>
            <person name="Liao L."/>
            <person name="Su S."/>
            <person name="Chen B."/>
            <person name="Yu Y."/>
        </authorList>
    </citation>
    <scope>NUCLEOTIDE SEQUENCE [LARGE SCALE GENOMIC DNA]</scope>
    <source>
        <strain evidence="2 3">HQ09</strain>
    </source>
</reference>
<evidence type="ECO:0000256" key="1">
    <source>
        <dbReference type="SAM" id="Phobius"/>
    </source>
</evidence>
<keyword evidence="1" id="KW-0812">Transmembrane</keyword>
<feature type="transmembrane region" description="Helical" evidence="1">
    <location>
        <begin position="21"/>
        <end position="44"/>
    </location>
</feature>
<keyword evidence="1" id="KW-0472">Membrane</keyword>
<protein>
    <submittedName>
        <fullName evidence="2">Uncharacterized protein</fullName>
    </submittedName>
</protein>
<dbReference type="AlphaFoldDB" id="A0A7L9WRS4"/>